<feature type="binding site" evidence="5">
    <location>
        <position position="35"/>
    </location>
    <ligand>
        <name>ATP</name>
        <dbReference type="ChEBI" id="CHEBI:30616"/>
    </ligand>
</feature>
<dbReference type="AlphaFoldDB" id="A0A7S1G8G8"/>
<keyword evidence="2 5" id="KW-0547">Nucleotide-binding</keyword>
<dbReference type="PANTHER" id="PTHR47973">
    <property type="entry name" value="CYSTEINE-RICH RECEPTOR-LIKE PROTEIN KINASE 3"/>
    <property type="match status" value="1"/>
</dbReference>
<name>A0A7S1G8G8_9STRA</name>
<keyword evidence="1" id="KW-0808">Transferase</keyword>
<evidence type="ECO:0000256" key="3">
    <source>
        <dbReference type="ARBA" id="ARBA00022777"/>
    </source>
</evidence>
<feature type="domain" description="Protein kinase" evidence="7">
    <location>
        <begin position="8"/>
        <end position="294"/>
    </location>
</feature>
<keyword evidence="3" id="KW-0418">Kinase</keyword>
<dbReference type="Pfam" id="PF00069">
    <property type="entry name" value="Pkinase"/>
    <property type="match status" value="1"/>
</dbReference>
<accession>A0A7S1G8G8</accession>
<evidence type="ECO:0000313" key="8">
    <source>
        <dbReference type="EMBL" id="CAD8916048.1"/>
    </source>
</evidence>
<feature type="region of interest" description="Disordered" evidence="6">
    <location>
        <begin position="1113"/>
        <end position="1189"/>
    </location>
</feature>
<feature type="region of interest" description="Disordered" evidence="6">
    <location>
        <begin position="404"/>
        <end position="449"/>
    </location>
</feature>
<dbReference type="GO" id="GO:0005524">
    <property type="term" value="F:ATP binding"/>
    <property type="evidence" value="ECO:0007669"/>
    <property type="project" value="UniProtKB-UniRule"/>
</dbReference>
<dbReference type="PROSITE" id="PS50011">
    <property type="entry name" value="PROTEIN_KINASE_DOM"/>
    <property type="match status" value="1"/>
</dbReference>
<dbReference type="GO" id="GO:0004672">
    <property type="term" value="F:protein kinase activity"/>
    <property type="evidence" value="ECO:0007669"/>
    <property type="project" value="InterPro"/>
</dbReference>
<evidence type="ECO:0000256" key="5">
    <source>
        <dbReference type="PROSITE-ProRule" id="PRU10141"/>
    </source>
</evidence>
<organism evidence="8">
    <name type="scientific">Bicosoecida sp. CB-2014</name>
    <dbReference type="NCBI Taxonomy" id="1486930"/>
    <lineage>
        <taxon>Eukaryota</taxon>
        <taxon>Sar</taxon>
        <taxon>Stramenopiles</taxon>
        <taxon>Bigyra</taxon>
        <taxon>Opalozoa</taxon>
        <taxon>Bicosoecida</taxon>
    </lineage>
</organism>
<evidence type="ECO:0000256" key="6">
    <source>
        <dbReference type="SAM" id="MobiDB-lite"/>
    </source>
</evidence>
<feature type="compositionally biased region" description="Acidic residues" evidence="6">
    <location>
        <begin position="430"/>
        <end position="445"/>
    </location>
</feature>
<dbReference type="SUPFAM" id="SSF56112">
    <property type="entry name" value="Protein kinase-like (PK-like)"/>
    <property type="match status" value="1"/>
</dbReference>
<dbReference type="Gene3D" id="1.10.510.10">
    <property type="entry name" value="Transferase(Phosphotransferase) domain 1"/>
    <property type="match status" value="1"/>
</dbReference>
<evidence type="ECO:0000256" key="1">
    <source>
        <dbReference type="ARBA" id="ARBA00022679"/>
    </source>
</evidence>
<dbReference type="SMART" id="SM00220">
    <property type="entry name" value="S_TKc"/>
    <property type="match status" value="1"/>
</dbReference>
<evidence type="ECO:0000256" key="4">
    <source>
        <dbReference type="ARBA" id="ARBA00022840"/>
    </source>
</evidence>
<protein>
    <recommendedName>
        <fullName evidence="7">Protein kinase domain-containing protein</fullName>
    </recommendedName>
</protein>
<dbReference type="PROSITE" id="PS00107">
    <property type="entry name" value="PROTEIN_KINASE_ATP"/>
    <property type="match status" value="1"/>
</dbReference>
<evidence type="ECO:0000259" key="7">
    <source>
        <dbReference type="PROSITE" id="PS50011"/>
    </source>
</evidence>
<reference evidence="8" key="1">
    <citation type="submission" date="2021-01" db="EMBL/GenBank/DDBJ databases">
        <authorList>
            <person name="Corre E."/>
            <person name="Pelletier E."/>
            <person name="Niang G."/>
            <person name="Scheremetjew M."/>
            <person name="Finn R."/>
            <person name="Kale V."/>
            <person name="Holt S."/>
            <person name="Cochrane G."/>
            <person name="Meng A."/>
            <person name="Brown T."/>
            <person name="Cohen L."/>
        </authorList>
    </citation>
    <scope>NUCLEOTIDE SEQUENCE</scope>
    <source>
        <strain evidence="8">Ms1</strain>
    </source>
</reference>
<evidence type="ECO:0000256" key="2">
    <source>
        <dbReference type="ARBA" id="ARBA00022741"/>
    </source>
</evidence>
<feature type="compositionally biased region" description="Basic and acidic residues" evidence="6">
    <location>
        <begin position="1114"/>
        <end position="1123"/>
    </location>
</feature>
<sequence length="1214" mass="130522">MEEGTSAFSEDGQIGEGGGGVVYAGILNGVAVAVKRCRKAMRRVPVEVRFLLSLPRHPCVVKLVAWSNDGDVPCVAYEHMAGGDLACRLASSSTLSMRDRLSIALDVALGLLDLHTESPTTHRWACHGDIKPSNILLDAHDRTLPAVHAKICDFGCARFLRRETARSLPRADGSHVYFVVTDRVGGTPNFMAPEAKERGYVSTAGDVYSFGILLMQLVTGQTHGSGEKLRTTLEAVDCNASAAHPLCDSSLDTTDSRVAAACAGLLSIALSCASAEFLRRPDMADVVLDLEAIIDEFEGNDAAHIDPVVAVLRREINVGRYFRWAEDDDIRGADEPSSFSLTDPAGFESAIRTDGWRPRRVTSIDSFTRMLGFYGFGRRVRPGGDIVFHHASFNKSSRSSDHLVVSTTRKTGASAMRDLRDSLTKRSGDDDAMLDGASESDEVDADERQRSRRLDVGIELVEATWVSPSCDGRPSSAESGVKLTHKDTANEAGAALILDALQAPSFSPFAADSRSDFKTVLTDAAESPKGRRAHSVLVRGAPLPLSLRPLIDNDDIVVAADGLSVFRLERPSTDFRAGYHRVTLEATFRSLADAYAAQECGLQLLGSDASATGFRSLADHELASVQFRAAITDTGATVCKVQIQLMFQPSLRTMQVFGVRLDPTAGVGRPFSFAIDARDTLYTPRSIQILPSRCGCDARFDDIEIRSTVVTADGVYNIPRVAGKLWSLVVEATYDAPAADVAMARAADGLLPFPVHVGTRGQHPASAWMKPPSTALGAKGVVSVKVVSGPTVVDGLGAVVRVQFEVVLGSQFKSECASAQTSYARSVRHSTVPSPQDCIFRIPLTCMTRTDGGSVLFCVLPHVSAAFFRVRGMLDDEHVMRAADGALRHHRAALMKAKDPSQRIRAESEQVELVDVCHDAGETLFAVKLSHKRNMLVGDCVAIANGVCSTLAATPVVAVGFGSKAVWQAEGKQFLHNVRMVRAHDPPAVTRSEVLQKPFPRPRHRVGFSSESFREVDKGAQMMWKLSLDDTPTPKLAVPPKLPVMSKDEPIVKRDALIKGGAGGGDDDLAKAQTAELDAADLPGLDEFIAMQNAMENWGPTFASNFVWPMGAPNREKSPLFEKRSRRRRRRGSVAGSSVLTSDSDVTNHRTGRRRRRGGVRSRCGSDASSAGTFGPGAGASLFTPALSEDGDVGSIPELLLDAADEDVAAEPEA</sequence>
<feature type="compositionally biased region" description="Basic residues" evidence="6">
    <location>
        <begin position="1150"/>
        <end position="1160"/>
    </location>
</feature>
<gene>
    <name evidence="8" type="ORF">BSP0115_LOCUS9305</name>
</gene>
<feature type="compositionally biased region" description="Basic and acidic residues" evidence="6">
    <location>
        <begin position="417"/>
        <end position="429"/>
    </location>
</feature>
<dbReference type="InterPro" id="IPR052059">
    <property type="entry name" value="CR_Ser/Thr_kinase"/>
</dbReference>
<dbReference type="InterPro" id="IPR011009">
    <property type="entry name" value="Kinase-like_dom_sf"/>
</dbReference>
<dbReference type="EMBL" id="HBFS01013702">
    <property type="protein sequence ID" value="CAD8916048.1"/>
    <property type="molecule type" value="Transcribed_RNA"/>
</dbReference>
<dbReference type="InterPro" id="IPR000719">
    <property type="entry name" value="Prot_kinase_dom"/>
</dbReference>
<dbReference type="InterPro" id="IPR017441">
    <property type="entry name" value="Protein_kinase_ATP_BS"/>
</dbReference>
<proteinExistence type="predicted"/>
<keyword evidence="4 5" id="KW-0067">ATP-binding</keyword>